<comment type="caution">
    <text evidence="1">The sequence shown here is derived from an EMBL/GenBank/DDBJ whole genome shotgun (WGS) entry which is preliminary data.</text>
</comment>
<dbReference type="InterPro" id="IPR023606">
    <property type="entry name" value="CoA-Trfase_III_dom_1_sf"/>
</dbReference>
<dbReference type="Proteomes" id="UP001595772">
    <property type="component" value="Unassembled WGS sequence"/>
</dbReference>
<dbReference type="PANTHER" id="PTHR48228:SF5">
    <property type="entry name" value="ALPHA-METHYLACYL-COA RACEMASE"/>
    <property type="match status" value="1"/>
</dbReference>
<name>A0ABV8GZF1_9BACI</name>
<keyword evidence="1" id="KW-0808">Transferase</keyword>
<organism evidence="1 2">
    <name type="scientific">Oceanobacillus longus</name>
    <dbReference type="NCBI Taxonomy" id="930120"/>
    <lineage>
        <taxon>Bacteria</taxon>
        <taxon>Bacillati</taxon>
        <taxon>Bacillota</taxon>
        <taxon>Bacilli</taxon>
        <taxon>Bacillales</taxon>
        <taxon>Bacillaceae</taxon>
        <taxon>Oceanobacillus</taxon>
    </lineage>
</organism>
<dbReference type="GO" id="GO:0016740">
    <property type="term" value="F:transferase activity"/>
    <property type="evidence" value="ECO:0007669"/>
    <property type="project" value="UniProtKB-KW"/>
</dbReference>
<gene>
    <name evidence="1" type="ORF">ACFOUV_09595</name>
</gene>
<dbReference type="Gene3D" id="3.40.50.10540">
    <property type="entry name" value="Crotonobetainyl-coa:carnitine coa-transferase, domain 1"/>
    <property type="match status" value="1"/>
</dbReference>
<dbReference type="InterPro" id="IPR044855">
    <property type="entry name" value="CoA-Trfase_III_dom3_sf"/>
</dbReference>
<dbReference type="Gene3D" id="3.30.1540.10">
    <property type="entry name" value="formyl-coa transferase, domain 3"/>
    <property type="match status" value="1"/>
</dbReference>
<evidence type="ECO:0000313" key="2">
    <source>
        <dbReference type="Proteomes" id="UP001595772"/>
    </source>
</evidence>
<reference evidence="2" key="1">
    <citation type="journal article" date="2019" name="Int. J. Syst. Evol. Microbiol.">
        <title>The Global Catalogue of Microorganisms (GCM) 10K type strain sequencing project: providing services to taxonomists for standard genome sequencing and annotation.</title>
        <authorList>
            <consortium name="The Broad Institute Genomics Platform"/>
            <consortium name="The Broad Institute Genome Sequencing Center for Infectious Disease"/>
            <person name="Wu L."/>
            <person name="Ma J."/>
        </authorList>
    </citation>
    <scope>NUCLEOTIDE SEQUENCE [LARGE SCALE GENOMIC DNA]</scope>
    <source>
        <strain evidence="2">IBRC-M 10703</strain>
    </source>
</reference>
<sequence>MPLTSTRVLDLSRLFPGPFSTMQLADFGAEVIKIEEPTIGDYARAEETKIDEDSAFFHSLNRNKKSVCLDLKSAEGKENFLKLVEGADVLVESFRPGVMKRLGLDYETLKEINPRLVYCAITGYGQTGPYVDYPGHDVNYTSYAGLLNLMGEHGGRPVIPATQIADVGGGALPATIGILLALLGRTNTGKGQMVDISMMDNVISWMQTTLPDFLVTNEQPERGDMVLSGKLACYEVYQAKDEKWLSVGALEPKFWNDFCQAIGREDFIPDVLAPRDVQDKMKKEIQEIIGQKTQAEWMETFSHVDTCVAPVNSFEDMVNDPQVQARDMIKNVHHDEHGTMKQIGIPIKLSETPGEIRHQAPKLGEHTDEILSEIGISK</sequence>
<dbReference type="SUPFAM" id="SSF89796">
    <property type="entry name" value="CoA-transferase family III (CaiB/BaiF)"/>
    <property type="match status" value="1"/>
</dbReference>
<dbReference type="EMBL" id="JBHSAO010000006">
    <property type="protein sequence ID" value="MFC4024047.1"/>
    <property type="molecule type" value="Genomic_DNA"/>
</dbReference>
<proteinExistence type="predicted"/>
<dbReference type="InterPro" id="IPR050509">
    <property type="entry name" value="CoA-transferase_III"/>
</dbReference>
<accession>A0ABV8GZF1</accession>
<dbReference type="InterPro" id="IPR003673">
    <property type="entry name" value="CoA-Trfase_fam_III"/>
</dbReference>
<protein>
    <submittedName>
        <fullName evidence="1">CaiB/BaiF CoA transferase family protein</fullName>
    </submittedName>
</protein>
<dbReference type="PANTHER" id="PTHR48228">
    <property type="entry name" value="SUCCINYL-COA--D-CITRAMALATE COA-TRANSFERASE"/>
    <property type="match status" value="1"/>
</dbReference>
<dbReference type="Pfam" id="PF02515">
    <property type="entry name" value="CoA_transf_3"/>
    <property type="match status" value="1"/>
</dbReference>
<evidence type="ECO:0000313" key="1">
    <source>
        <dbReference type="EMBL" id="MFC4024047.1"/>
    </source>
</evidence>
<dbReference type="RefSeq" id="WP_379496537.1">
    <property type="nucleotide sequence ID" value="NZ_JBHSAO010000006.1"/>
</dbReference>
<keyword evidence="2" id="KW-1185">Reference proteome</keyword>